<dbReference type="InterPro" id="IPR000524">
    <property type="entry name" value="Tscrpt_reg_HTH_GntR"/>
</dbReference>
<dbReference type="Pfam" id="PF07702">
    <property type="entry name" value="UTRA"/>
    <property type="match status" value="1"/>
</dbReference>
<dbReference type="InterPro" id="IPR036388">
    <property type="entry name" value="WH-like_DNA-bd_sf"/>
</dbReference>
<reference evidence="5 6" key="2">
    <citation type="submission" date="2014-10" db="EMBL/GenBank/DDBJ databases">
        <title>Paracoccus sanguinis sp. nov., isolated from clinical specimens of New York State patients.</title>
        <authorList>
            <person name="Mingle L.A."/>
            <person name="Cole J.A."/>
            <person name="Lapierre P."/>
            <person name="Musser K.A."/>
        </authorList>
    </citation>
    <scope>NUCLEOTIDE SEQUENCE [LARGE SCALE GENOMIC DNA]</scope>
    <source>
        <strain evidence="5 6">HAMBI 3106</strain>
    </source>
</reference>
<name>A0A099FD19_9RHOB</name>
<dbReference type="CDD" id="cd07377">
    <property type="entry name" value="WHTH_GntR"/>
    <property type="match status" value="1"/>
</dbReference>
<keyword evidence="3" id="KW-0804">Transcription</keyword>
<dbReference type="InterPro" id="IPR036390">
    <property type="entry name" value="WH_DNA-bd_sf"/>
</dbReference>
<sequence>MAGHVTYREVKATILDRIKGGAWPPGALLPSEVELAAEFGTARATVSRAMRDLVEDGLVERKRKAGTRVRKMPLRQARLDIPLVRVEVEDQGAVYRYALVASHVGAAPDWLRARMGLPGGGEVRHILCMHFADGQPYQFEDRWISLDSAPDARAADFTAEGPNEWLVRQVPYSNVEISFSATAADAEQAQHLGCALGDALFRVERQTSWDGRELTFVRLTYHRGYRMTARY</sequence>
<dbReference type="GO" id="GO:0003700">
    <property type="term" value="F:DNA-binding transcription factor activity"/>
    <property type="evidence" value="ECO:0007669"/>
    <property type="project" value="InterPro"/>
</dbReference>
<dbReference type="Pfam" id="PF00392">
    <property type="entry name" value="GntR"/>
    <property type="match status" value="1"/>
</dbReference>
<dbReference type="PRINTS" id="PR00035">
    <property type="entry name" value="HTHGNTR"/>
</dbReference>
<dbReference type="SMART" id="SM00866">
    <property type="entry name" value="UTRA"/>
    <property type="match status" value="1"/>
</dbReference>
<evidence type="ECO:0000256" key="3">
    <source>
        <dbReference type="ARBA" id="ARBA00023163"/>
    </source>
</evidence>
<dbReference type="STRING" id="690417.IC63_04400"/>
<protein>
    <submittedName>
        <fullName evidence="5">GntR family transcriptional regulator</fullName>
    </submittedName>
</protein>
<evidence type="ECO:0000256" key="1">
    <source>
        <dbReference type="ARBA" id="ARBA00023015"/>
    </source>
</evidence>
<proteinExistence type="predicted"/>
<dbReference type="GO" id="GO:0003677">
    <property type="term" value="F:DNA binding"/>
    <property type="evidence" value="ECO:0007669"/>
    <property type="project" value="UniProtKB-KW"/>
</dbReference>
<dbReference type="InterPro" id="IPR011663">
    <property type="entry name" value="UTRA"/>
</dbReference>
<organism evidence="5 6">
    <name type="scientific">Paracoccus sphaerophysae</name>
    <dbReference type="NCBI Taxonomy" id="690417"/>
    <lineage>
        <taxon>Bacteria</taxon>
        <taxon>Pseudomonadati</taxon>
        <taxon>Pseudomonadota</taxon>
        <taxon>Alphaproteobacteria</taxon>
        <taxon>Rhodobacterales</taxon>
        <taxon>Paracoccaceae</taxon>
        <taxon>Paracoccus</taxon>
    </lineage>
</organism>
<evidence type="ECO:0000256" key="2">
    <source>
        <dbReference type="ARBA" id="ARBA00023125"/>
    </source>
</evidence>
<dbReference type="AlphaFoldDB" id="A0A099FD19"/>
<comment type="caution">
    <text evidence="5">The sequence shown here is derived from an EMBL/GenBank/DDBJ whole genome shotgun (WGS) entry which is preliminary data.</text>
</comment>
<dbReference type="Proteomes" id="UP000029917">
    <property type="component" value="Unassembled WGS sequence"/>
</dbReference>
<keyword evidence="1" id="KW-0805">Transcription regulation</keyword>
<dbReference type="SUPFAM" id="SSF46785">
    <property type="entry name" value="Winged helix' DNA-binding domain"/>
    <property type="match status" value="1"/>
</dbReference>
<dbReference type="InterPro" id="IPR028978">
    <property type="entry name" value="Chorismate_lyase_/UTRA_dom_sf"/>
</dbReference>
<dbReference type="SMART" id="SM00345">
    <property type="entry name" value="HTH_GNTR"/>
    <property type="match status" value="1"/>
</dbReference>
<reference evidence="5 6" key="1">
    <citation type="submission" date="2014-09" db="EMBL/GenBank/DDBJ databases">
        <authorList>
            <person name="McGinnis J.M."/>
            <person name="Wolfgang W.J."/>
        </authorList>
    </citation>
    <scope>NUCLEOTIDE SEQUENCE [LARGE SCALE GENOMIC DNA]</scope>
    <source>
        <strain evidence="5 6">HAMBI 3106</strain>
    </source>
</reference>
<dbReference type="PANTHER" id="PTHR44846:SF16">
    <property type="entry name" value="TRANSCRIPTIONAL REGULATOR PHNF-RELATED"/>
    <property type="match status" value="1"/>
</dbReference>
<dbReference type="PANTHER" id="PTHR44846">
    <property type="entry name" value="MANNOSYL-D-GLYCERATE TRANSPORT/METABOLISM SYSTEM REPRESSOR MNGR-RELATED"/>
    <property type="match status" value="1"/>
</dbReference>
<dbReference type="PROSITE" id="PS50949">
    <property type="entry name" value="HTH_GNTR"/>
    <property type="match status" value="1"/>
</dbReference>
<evidence type="ECO:0000313" key="6">
    <source>
        <dbReference type="Proteomes" id="UP000029917"/>
    </source>
</evidence>
<dbReference type="InterPro" id="IPR050679">
    <property type="entry name" value="Bact_HTH_transcr_reg"/>
</dbReference>
<keyword evidence="2" id="KW-0238">DNA-binding</keyword>
<keyword evidence="6" id="KW-1185">Reference proteome</keyword>
<dbReference type="EMBL" id="JRKS01000008">
    <property type="protein sequence ID" value="KGJ08640.1"/>
    <property type="molecule type" value="Genomic_DNA"/>
</dbReference>
<dbReference type="RefSeq" id="WP_036717202.1">
    <property type="nucleotide sequence ID" value="NZ_JRKS01000008.1"/>
</dbReference>
<dbReference type="Gene3D" id="3.40.1410.10">
    <property type="entry name" value="Chorismate lyase-like"/>
    <property type="match status" value="1"/>
</dbReference>
<gene>
    <name evidence="5" type="ORF">IC63_04400</name>
</gene>
<evidence type="ECO:0000313" key="5">
    <source>
        <dbReference type="EMBL" id="KGJ08640.1"/>
    </source>
</evidence>
<dbReference type="OrthoDB" id="9808698at2"/>
<evidence type="ECO:0000259" key="4">
    <source>
        <dbReference type="PROSITE" id="PS50949"/>
    </source>
</evidence>
<accession>A0A099FD19</accession>
<dbReference type="Gene3D" id="1.10.10.10">
    <property type="entry name" value="Winged helix-like DNA-binding domain superfamily/Winged helix DNA-binding domain"/>
    <property type="match status" value="1"/>
</dbReference>
<dbReference type="SUPFAM" id="SSF64288">
    <property type="entry name" value="Chorismate lyase-like"/>
    <property type="match status" value="1"/>
</dbReference>
<feature type="domain" description="HTH gntR-type" evidence="4">
    <location>
        <begin position="4"/>
        <end position="72"/>
    </location>
</feature>